<keyword evidence="15" id="KW-1185">Reference proteome</keyword>
<feature type="domain" description="Helicase ATP-binding" evidence="12">
    <location>
        <begin position="688"/>
        <end position="878"/>
    </location>
</feature>
<dbReference type="InterPro" id="IPR001650">
    <property type="entry name" value="Helicase_C-like"/>
</dbReference>
<dbReference type="InterPro" id="IPR001841">
    <property type="entry name" value="Znf_RING"/>
</dbReference>
<dbReference type="SUPFAM" id="SSF52540">
    <property type="entry name" value="P-loop containing nucleoside triphosphate hydrolases"/>
    <property type="match status" value="2"/>
</dbReference>
<dbReference type="Pfam" id="PF00176">
    <property type="entry name" value="SNF2-rel_dom"/>
    <property type="match status" value="1"/>
</dbReference>
<dbReference type="GO" id="GO:0008094">
    <property type="term" value="F:ATP-dependent activity, acting on DNA"/>
    <property type="evidence" value="ECO:0007669"/>
    <property type="project" value="TreeGrafter"/>
</dbReference>
<keyword evidence="7" id="KW-0862">Zinc</keyword>
<organism evidence="14 15">
    <name type="scientific">[Myrmecia] bisecta</name>
    <dbReference type="NCBI Taxonomy" id="41462"/>
    <lineage>
        <taxon>Eukaryota</taxon>
        <taxon>Viridiplantae</taxon>
        <taxon>Chlorophyta</taxon>
        <taxon>core chlorophytes</taxon>
        <taxon>Trebouxiophyceae</taxon>
        <taxon>Trebouxiales</taxon>
        <taxon>Trebouxiaceae</taxon>
        <taxon>Myrmecia</taxon>
    </lineage>
</organism>
<dbReference type="PROSITE" id="PS51192">
    <property type="entry name" value="HELICASE_ATP_BIND_1"/>
    <property type="match status" value="1"/>
</dbReference>
<dbReference type="Proteomes" id="UP001489004">
    <property type="component" value="Unassembled WGS sequence"/>
</dbReference>
<dbReference type="InterPro" id="IPR050628">
    <property type="entry name" value="SNF2_RAD54_helicase_TF"/>
</dbReference>
<dbReference type="PROSITE" id="PS51194">
    <property type="entry name" value="HELICASE_CTER"/>
    <property type="match status" value="1"/>
</dbReference>
<evidence type="ECO:0000256" key="2">
    <source>
        <dbReference type="ARBA" id="ARBA00022723"/>
    </source>
</evidence>
<name>A0AAW1PG44_9CHLO</name>
<accession>A0AAW1PG44</accession>
<dbReference type="Gene3D" id="3.40.50.10810">
    <property type="entry name" value="Tandem AAA-ATPase domain"/>
    <property type="match status" value="1"/>
</dbReference>
<feature type="region of interest" description="Disordered" evidence="10">
    <location>
        <begin position="1080"/>
        <end position="1104"/>
    </location>
</feature>
<dbReference type="GO" id="GO:0016787">
    <property type="term" value="F:hydrolase activity"/>
    <property type="evidence" value="ECO:0007669"/>
    <property type="project" value="UniProtKB-KW"/>
</dbReference>
<dbReference type="CDD" id="cd18008">
    <property type="entry name" value="DEXDc_SHPRH-like"/>
    <property type="match status" value="1"/>
</dbReference>
<dbReference type="GO" id="GO:0006281">
    <property type="term" value="P:DNA repair"/>
    <property type="evidence" value="ECO:0007669"/>
    <property type="project" value="TreeGrafter"/>
</dbReference>
<evidence type="ECO:0000256" key="5">
    <source>
        <dbReference type="ARBA" id="ARBA00022801"/>
    </source>
</evidence>
<reference evidence="14 15" key="1">
    <citation type="journal article" date="2024" name="Nat. Commun.">
        <title>Phylogenomics reveals the evolutionary origins of lichenization in chlorophyte algae.</title>
        <authorList>
            <person name="Puginier C."/>
            <person name="Libourel C."/>
            <person name="Otte J."/>
            <person name="Skaloud P."/>
            <person name="Haon M."/>
            <person name="Grisel S."/>
            <person name="Petersen M."/>
            <person name="Berrin J.G."/>
            <person name="Delaux P.M."/>
            <person name="Dal Grande F."/>
            <person name="Keller J."/>
        </authorList>
    </citation>
    <scope>NUCLEOTIDE SEQUENCE [LARGE SCALE GENOMIC DNA]</scope>
    <source>
        <strain evidence="14 15">SAG 2043</strain>
    </source>
</reference>
<dbReference type="InterPro" id="IPR000330">
    <property type="entry name" value="SNF2_N"/>
</dbReference>
<proteinExistence type="inferred from homology"/>
<dbReference type="EMBL" id="JALJOR010000011">
    <property type="protein sequence ID" value="KAK9808795.1"/>
    <property type="molecule type" value="Genomic_DNA"/>
</dbReference>
<keyword evidence="2" id="KW-0479">Metal-binding</keyword>
<dbReference type="Pfam" id="PF00271">
    <property type="entry name" value="Helicase_C"/>
    <property type="match status" value="1"/>
</dbReference>
<evidence type="ECO:0000256" key="9">
    <source>
        <dbReference type="PROSITE-ProRule" id="PRU00175"/>
    </source>
</evidence>
<dbReference type="Pfam" id="PF13923">
    <property type="entry name" value="zf-C3HC4_2"/>
    <property type="match status" value="1"/>
</dbReference>
<dbReference type="InterPro" id="IPR014001">
    <property type="entry name" value="Helicase_ATP-bd"/>
</dbReference>
<dbReference type="Gene3D" id="3.40.50.300">
    <property type="entry name" value="P-loop containing nucleotide triphosphate hydrolases"/>
    <property type="match status" value="1"/>
</dbReference>
<keyword evidence="8" id="KW-0067">ATP-binding</keyword>
<evidence type="ECO:0000256" key="3">
    <source>
        <dbReference type="ARBA" id="ARBA00022741"/>
    </source>
</evidence>
<dbReference type="InterPro" id="IPR013083">
    <property type="entry name" value="Znf_RING/FYVE/PHD"/>
</dbReference>
<protein>
    <submittedName>
        <fullName evidence="14">Uncharacterized protein</fullName>
    </submittedName>
</protein>
<dbReference type="SMART" id="SM00184">
    <property type="entry name" value="RING"/>
    <property type="match status" value="1"/>
</dbReference>
<evidence type="ECO:0000256" key="1">
    <source>
        <dbReference type="ARBA" id="ARBA00008438"/>
    </source>
</evidence>
<evidence type="ECO:0000313" key="15">
    <source>
        <dbReference type="Proteomes" id="UP001489004"/>
    </source>
</evidence>
<evidence type="ECO:0000256" key="7">
    <source>
        <dbReference type="ARBA" id="ARBA00022833"/>
    </source>
</evidence>
<dbReference type="InterPro" id="IPR017907">
    <property type="entry name" value="Znf_RING_CS"/>
</dbReference>
<evidence type="ECO:0000259" key="11">
    <source>
        <dbReference type="PROSITE" id="PS50089"/>
    </source>
</evidence>
<dbReference type="InterPro" id="IPR027417">
    <property type="entry name" value="P-loop_NTPase"/>
</dbReference>
<sequence>MATTDFIDLSAVSDDEYQRPRKRPRDTSRRLGELFRAELFQARACTVTNESAELDAGEDLAITGGTGVIWNRDLPHCRDTCGFHKFAQGECLSNSRFCDKCYCFVCDCKAARCVSWGTGARTQDHCNALKCKAVAGGTILDIKERLDPFGYYLPDRTVSSDAYDDVLCIDNLLDKSWVFEGGVSKLSHSHLQLCKLPVEKPVAPPNPFRLREVVVHPGKGVAPVRYGLQVDKQAKVSDLHDALADIIQLQEGEQWLTAQLITGDYGKSFVSSWLEPTAVLPNDAYKRGPIQLFRVLTPEALALPDDEPCYAVCYQRRKAANSVPTPYEQFSVPTVIPLQRGQWKGGQDEAALVTAELLKALQYARKARADGTVPRVLPTAYLSNATVRLQRASSYGSIHCGTSDFSHTIDPHGPTGLVGKTVFLFANWRDGKLDGYNMTAMEESGIRVDASVSGEALAETARLIEEEQRMDALLKEAKLVPVAVMDELIDAAKTSKPGNPAPDPRSGEQLHKPAVRLAVDIEPASDSATERKGTLVVKVYTWLRDSIFNRSCFDTLDTWPSVTRQPGRHNRGGSRLSHPLQHTLEFLLAGDDRFKRIHKRMCHWKQRDVYETRTLNGLIELLESPEGPEADQPEGLTVQLKPYQKQSLKLMLDAEQGDGGFRRFFWVPLTSPAGTRYWYSPVLHRLCTDVPAAPWGGFLAEEMGLGKTVETCALLLANPAPALPAPGSQTAADGLVVSHATLVVCAVSLVGQWCSEAADKLRGSLRVYMYHGQGRTRDIQKLAMDYDLVVTTYATLTSDYGAAKRKLTGAQRNKFPPLGTIKWHRVVLDESHTVKNPAVSHSEACTALASERRWCCTGTPINTAIDDLLGQFGMLHMVPFSTKAFFDSYVKPCYTGHQWSRLRPLPLLYALGATLIRHTKSQLTLPEKTEETVAVIFTREEQALYKAAHTKAKQQFQVFSSWGAAAVSSRLLQIMSLLQPLRRICSSGALSLRDLAVPDLHMLHAPGPNPNTIGAVDGTLVAPAGDECAICLDALERPVKTPCNHWFCRECISGMLEAAAKCPLCRSTLRAGELTEGVTEAAPAAAADEEEEAAGGLPDPVNIQGTSESKLQALLRELRAMRAEDESAKALVFSQYVSTIEWLKTRLTEEGFGYRYISGSMPLKQRTKAIDAFQNDPPCTVFLLSMRVGSVGINLTAANYVFLLEPAINPALEDQAIGRAWRMGQSCRVVVKKFYVKGPIEERIMEMVKQRREGTGAAAEPDHAVVRGNARRATEAADLAGSLKSDRQMLELAELDLLFRDPDFSGVTASAEAGPSRR</sequence>
<dbReference type="SUPFAM" id="SSF57850">
    <property type="entry name" value="RING/U-box"/>
    <property type="match status" value="1"/>
</dbReference>
<keyword evidence="3" id="KW-0547">Nucleotide-binding</keyword>
<dbReference type="SMART" id="SM00490">
    <property type="entry name" value="HELICc"/>
    <property type="match status" value="1"/>
</dbReference>
<dbReference type="PROSITE" id="PS00518">
    <property type="entry name" value="ZF_RING_1"/>
    <property type="match status" value="1"/>
</dbReference>
<dbReference type="PROSITE" id="PS50089">
    <property type="entry name" value="ZF_RING_2"/>
    <property type="match status" value="1"/>
</dbReference>
<dbReference type="PANTHER" id="PTHR45626">
    <property type="entry name" value="TRANSCRIPTION TERMINATION FACTOR 2-RELATED"/>
    <property type="match status" value="1"/>
</dbReference>
<keyword evidence="6" id="KW-0347">Helicase</keyword>
<comment type="similarity">
    <text evidence="1">Belongs to the SNF2/RAD54 helicase family. RAD16 subfamily.</text>
</comment>
<evidence type="ECO:0000256" key="10">
    <source>
        <dbReference type="SAM" id="MobiDB-lite"/>
    </source>
</evidence>
<dbReference type="GO" id="GO:0004386">
    <property type="term" value="F:helicase activity"/>
    <property type="evidence" value="ECO:0007669"/>
    <property type="project" value="UniProtKB-KW"/>
</dbReference>
<evidence type="ECO:0000256" key="8">
    <source>
        <dbReference type="ARBA" id="ARBA00022840"/>
    </source>
</evidence>
<feature type="domain" description="Helicase C-terminal" evidence="13">
    <location>
        <begin position="1110"/>
        <end position="1270"/>
    </location>
</feature>
<evidence type="ECO:0000256" key="6">
    <source>
        <dbReference type="ARBA" id="ARBA00022806"/>
    </source>
</evidence>
<dbReference type="SMART" id="SM00487">
    <property type="entry name" value="DEXDc"/>
    <property type="match status" value="1"/>
</dbReference>
<dbReference type="CDD" id="cd18793">
    <property type="entry name" value="SF2_C_SNF"/>
    <property type="match status" value="1"/>
</dbReference>
<evidence type="ECO:0000259" key="13">
    <source>
        <dbReference type="PROSITE" id="PS51194"/>
    </source>
</evidence>
<dbReference type="GO" id="GO:0008270">
    <property type="term" value="F:zinc ion binding"/>
    <property type="evidence" value="ECO:0007669"/>
    <property type="project" value="UniProtKB-KW"/>
</dbReference>
<evidence type="ECO:0000313" key="14">
    <source>
        <dbReference type="EMBL" id="KAK9808795.1"/>
    </source>
</evidence>
<evidence type="ECO:0000256" key="4">
    <source>
        <dbReference type="ARBA" id="ARBA00022771"/>
    </source>
</evidence>
<evidence type="ECO:0000259" key="12">
    <source>
        <dbReference type="PROSITE" id="PS51192"/>
    </source>
</evidence>
<feature type="domain" description="RING-type" evidence="11">
    <location>
        <begin position="1028"/>
        <end position="1066"/>
    </location>
</feature>
<dbReference type="InterPro" id="IPR038718">
    <property type="entry name" value="SNF2-like_sf"/>
</dbReference>
<gene>
    <name evidence="14" type="ORF">WJX72_003802</name>
</gene>
<dbReference type="InterPro" id="IPR049730">
    <property type="entry name" value="SNF2/RAD54-like_C"/>
</dbReference>
<dbReference type="GO" id="GO:0005634">
    <property type="term" value="C:nucleus"/>
    <property type="evidence" value="ECO:0007669"/>
    <property type="project" value="TreeGrafter"/>
</dbReference>
<keyword evidence="5" id="KW-0378">Hydrolase</keyword>
<dbReference type="PANTHER" id="PTHR45626:SF38">
    <property type="entry name" value="DEAD-BOX PROTEIN"/>
    <property type="match status" value="1"/>
</dbReference>
<keyword evidence="4 9" id="KW-0863">Zinc-finger</keyword>
<dbReference type="Gene3D" id="3.30.40.10">
    <property type="entry name" value="Zinc/RING finger domain, C3HC4 (zinc finger)"/>
    <property type="match status" value="1"/>
</dbReference>
<comment type="caution">
    <text evidence="14">The sequence shown here is derived from an EMBL/GenBank/DDBJ whole genome shotgun (WGS) entry which is preliminary data.</text>
</comment>
<dbReference type="GO" id="GO:0005524">
    <property type="term" value="F:ATP binding"/>
    <property type="evidence" value="ECO:0007669"/>
    <property type="project" value="UniProtKB-KW"/>
</dbReference>